<feature type="compositionally biased region" description="Polar residues" evidence="6">
    <location>
        <begin position="1"/>
        <end position="10"/>
    </location>
</feature>
<organism evidence="7 8">
    <name type="scientific">Rhodotorula paludigena</name>
    <dbReference type="NCBI Taxonomy" id="86838"/>
    <lineage>
        <taxon>Eukaryota</taxon>
        <taxon>Fungi</taxon>
        <taxon>Dikarya</taxon>
        <taxon>Basidiomycota</taxon>
        <taxon>Pucciniomycotina</taxon>
        <taxon>Microbotryomycetes</taxon>
        <taxon>Sporidiobolales</taxon>
        <taxon>Sporidiobolaceae</taxon>
        <taxon>Rhodotorula</taxon>
    </lineage>
</organism>
<dbReference type="AlphaFoldDB" id="A0AAV5GM80"/>
<feature type="compositionally biased region" description="Gly residues" evidence="6">
    <location>
        <begin position="401"/>
        <end position="437"/>
    </location>
</feature>
<dbReference type="PANTHER" id="PTHR13028:SF0">
    <property type="entry name" value="RRNA-PROCESSING PROTEIN EBP2-RELATED"/>
    <property type="match status" value="1"/>
</dbReference>
<comment type="caution">
    <text evidence="7">The sequence shown here is derived from an EMBL/GenBank/DDBJ whole genome shotgun (WGS) entry which is preliminary data.</text>
</comment>
<evidence type="ECO:0008006" key="9">
    <source>
        <dbReference type="Google" id="ProtNLM"/>
    </source>
</evidence>
<dbReference type="GO" id="GO:0034399">
    <property type="term" value="C:nuclear periphery"/>
    <property type="evidence" value="ECO:0007669"/>
    <property type="project" value="TreeGrafter"/>
</dbReference>
<comment type="similarity">
    <text evidence="2">Belongs to the EBP2 family.</text>
</comment>
<keyword evidence="3" id="KW-0690">Ribosome biogenesis</keyword>
<feature type="region of interest" description="Disordered" evidence="6">
    <location>
        <begin position="347"/>
        <end position="450"/>
    </location>
</feature>
<evidence type="ECO:0000256" key="5">
    <source>
        <dbReference type="ARBA" id="ARBA00023242"/>
    </source>
</evidence>
<keyword evidence="4" id="KW-0175">Coiled coil</keyword>
<feature type="compositionally biased region" description="Acidic residues" evidence="6">
    <location>
        <begin position="131"/>
        <end position="154"/>
    </location>
</feature>
<keyword evidence="5" id="KW-0539">Nucleus</keyword>
<dbReference type="GO" id="GO:0030687">
    <property type="term" value="C:preribosome, large subunit precursor"/>
    <property type="evidence" value="ECO:0007669"/>
    <property type="project" value="TreeGrafter"/>
</dbReference>
<evidence type="ECO:0000313" key="8">
    <source>
        <dbReference type="Proteomes" id="UP001342314"/>
    </source>
</evidence>
<feature type="compositionally biased region" description="Basic and acidic residues" evidence="6">
    <location>
        <begin position="306"/>
        <end position="321"/>
    </location>
</feature>
<feature type="region of interest" description="Disordered" evidence="6">
    <location>
        <begin position="1"/>
        <end position="154"/>
    </location>
</feature>
<name>A0AAV5GM80_9BASI</name>
<sequence>MPKTRNQPTPARTQAKGKAKGKQPARPAPSPRAQLTKAKATPLPRESSPDHVDNAQSTADELDDDEELEEDDDEDVLMLGEDGDEGPLCGEDDSDDDEDGDEEEDDVTPEALERMMELLGEVDAAELGLIDGEEEEEGSDEEDDEEDEDEELEAEDAALKPYEELEGADEADVVPVEQTTTNDKVALERVLATFKTDAGFFDTLTLTNPTPLNIPDANNDLERELEFYKQSLWAAMHAEKLFAQADLPFHRPSDYFAEMVKTDAHMAKIRQALLDEQAGIKASEDARKLRDAKKFGKKVQVERLREREREKKAVGEKLDSLKKKRKSGDATFGGEDFDIALEDALASSSGAAGSKKRKLNESERPGRARNGLSRNARDKKYGFGGSGGRRAKQNNDREDGGGFGGGGAGGGRGGGGRGRGGGRGGRGGARGGGGRGGAAKNRPGKSRRQQ</sequence>
<dbReference type="EMBL" id="BQKY01000007">
    <property type="protein sequence ID" value="GJN90615.1"/>
    <property type="molecule type" value="Genomic_DNA"/>
</dbReference>
<dbReference type="Pfam" id="PF05890">
    <property type="entry name" value="Ebp2"/>
    <property type="match status" value="1"/>
</dbReference>
<evidence type="ECO:0000256" key="6">
    <source>
        <dbReference type="SAM" id="MobiDB-lite"/>
    </source>
</evidence>
<dbReference type="InterPro" id="IPR008610">
    <property type="entry name" value="Ebp2"/>
</dbReference>
<comment type="subcellular location">
    <subcellularLocation>
        <location evidence="1">Nucleus</location>
        <location evidence="1">Nucleolus</location>
    </subcellularLocation>
</comment>
<feature type="compositionally biased region" description="Acidic residues" evidence="6">
    <location>
        <begin position="60"/>
        <end position="108"/>
    </location>
</feature>
<dbReference type="Proteomes" id="UP001342314">
    <property type="component" value="Unassembled WGS sequence"/>
</dbReference>
<evidence type="ECO:0000256" key="2">
    <source>
        <dbReference type="ARBA" id="ARBA00007336"/>
    </source>
</evidence>
<gene>
    <name evidence="7" type="ORF">Rhopal_003627-T1</name>
</gene>
<keyword evidence="8" id="KW-1185">Reference proteome</keyword>
<evidence type="ECO:0000256" key="3">
    <source>
        <dbReference type="ARBA" id="ARBA00022517"/>
    </source>
</evidence>
<reference evidence="7 8" key="1">
    <citation type="submission" date="2021-12" db="EMBL/GenBank/DDBJ databases">
        <title>High titer production of polyol ester of fatty acids by Rhodotorula paludigena BS15 towards product separation-free biomass refinery.</title>
        <authorList>
            <person name="Mano J."/>
            <person name="Ono H."/>
            <person name="Tanaka T."/>
            <person name="Naito K."/>
            <person name="Sushida H."/>
            <person name="Ike M."/>
            <person name="Tokuyasu K."/>
            <person name="Kitaoka M."/>
        </authorList>
    </citation>
    <scope>NUCLEOTIDE SEQUENCE [LARGE SCALE GENOMIC DNA]</scope>
    <source>
        <strain evidence="7 8">BS15</strain>
    </source>
</reference>
<dbReference type="GO" id="GO:0005730">
    <property type="term" value="C:nucleolus"/>
    <property type="evidence" value="ECO:0007669"/>
    <property type="project" value="UniProtKB-SubCell"/>
</dbReference>
<dbReference type="GO" id="GO:0042273">
    <property type="term" value="P:ribosomal large subunit biogenesis"/>
    <property type="evidence" value="ECO:0007669"/>
    <property type="project" value="TreeGrafter"/>
</dbReference>
<feature type="region of interest" description="Disordered" evidence="6">
    <location>
        <begin position="306"/>
        <end position="333"/>
    </location>
</feature>
<protein>
    <recommendedName>
        <fullName evidence="9">Ebp2-domain-containing protein</fullName>
    </recommendedName>
</protein>
<proteinExistence type="inferred from homology"/>
<evidence type="ECO:0000256" key="1">
    <source>
        <dbReference type="ARBA" id="ARBA00004604"/>
    </source>
</evidence>
<dbReference type="PANTHER" id="PTHR13028">
    <property type="entry name" value="RRNA PROCESSING PROTEIN EBNA1-BINDING PROTEIN-RELATED"/>
    <property type="match status" value="1"/>
</dbReference>
<dbReference type="GO" id="GO:0006364">
    <property type="term" value="P:rRNA processing"/>
    <property type="evidence" value="ECO:0007669"/>
    <property type="project" value="TreeGrafter"/>
</dbReference>
<accession>A0AAV5GM80</accession>
<evidence type="ECO:0000313" key="7">
    <source>
        <dbReference type="EMBL" id="GJN90615.1"/>
    </source>
</evidence>
<evidence type="ECO:0000256" key="4">
    <source>
        <dbReference type="ARBA" id="ARBA00023054"/>
    </source>
</evidence>